<dbReference type="Pfam" id="PF13620">
    <property type="entry name" value="CarboxypepD_reg"/>
    <property type="match status" value="1"/>
</dbReference>
<evidence type="ECO:0000256" key="1">
    <source>
        <dbReference type="SAM" id="SignalP"/>
    </source>
</evidence>
<dbReference type="SUPFAM" id="SSF49478">
    <property type="entry name" value="Cna protein B-type domain"/>
    <property type="match status" value="1"/>
</dbReference>
<dbReference type="Pfam" id="PF14905">
    <property type="entry name" value="OMP_b-brl_3"/>
    <property type="match status" value="1"/>
</dbReference>
<comment type="caution">
    <text evidence="3">The sequence shown here is derived from an EMBL/GenBank/DDBJ whole genome shotgun (WGS) entry which is preliminary data.</text>
</comment>
<protein>
    <submittedName>
        <fullName evidence="3">Outer membrane beta-barrel protein</fullName>
    </submittedName>
</protein>
<proteinExistence type="predicted"/>
<reference evidence="3" key="2">
    <citation type="journal article" date="2021" name="PeerJ">
        <title>Extensive microbial diversity within the chicken gut microbiome revealed by metagenomics and culture.</title>
        <authorList>
            <person name="Gilroy R."/>
            <person name="Ravi A."/>
            <person name="Getino M."/>
            <person name="Pursley I."/>
            <person name="Horton D.L."/>
            <person name="Alikhan N.F."/>
            <person name="Baker D."/>
            <person name="Gharbi K."/>
            <person name="Hall N."/>
            <person name="Watson M."/>
            <person name="Adriaenssens E.M."/>
            <person name="Foster-Nyarko E."/>
            <person name="Jarju S."/>
            <person name="Secka A."/>
            <person name="Antonio M."/>
            <person name="Oren A."/>
            <person name="Chaudhuri R.R."/>
            <person name="La Ragione R."/>
            <person name="Hildebrand F."/>
            <person name="Pallen M.J."/>
        </authorList>
    </citation>
    <scope>NUCLEOTIDE SEQUENCE</scope>
    <source>
        <strain evidence="3">20514</strain>
    </source>
</reference>
<reference evidence="3" key="1">
    <citation type="submission" date="2020-10" db="EMBL/GenBank/DDBJ databases">
        <authorList>
            <person name="Gilroy R."/>
        </authorList>
    </citation>
    <scope>NUCLEOTIDE SEQUENCE</scope>
    <source>
        <strain evidence="3">20514</strain>
    </source>
</reference>
<name>A0A9D9HG90_9BACT</name>
<feature type="domain" description="Outer membrane protein beta-barrel" evidence="2">
    <location>
        <begin position="444"/>
        <end position="918"/>
    </location>
</feature>
<dbReference type="Proteomes" id="UP000810252">
    <property type="component" value="Unassembled WGS sequence"/>
</dbReference>
<feature type="signal peptide" evidence="1">
    <location>
        <begin position="1"/>
        <end position="22"/>
    </location>
</feature>
<dbReference type="InterPro" id="IPR041700">
    <property type="entry name" value="OMP_b-brl_3"/>
</dbReference>
<keyword evidence="1" id="KW-0732">Signal</keyword>
<evidence type="ECO:0000259" key="2">
    <source>
        <dbReference type="Pfam" id="PF14905"/>
    </source>
</evidence>
<sequence>MILGRAISVVLVALAGSLSVCMGQTAGWVRGTVADSLTLEQIPGAVVEILDTSGATASYELTAEDGSFLFGDVVQGEHILKVSILGYRTRTVAFGKGPAGVDLGKILLSGEAIMLESAVHSDQAIRSSQSGDTLSYNAAAYKVMTGADSESLISKMPGISVNDSGVEANGRDVRKVMIDGQEYFGDDVLTALKNIPADMIRQIEVINKLSDQAELTGVDDGNSYTAINIVTRPEARDGALAGRMYGGYGLPDKYIAGANLNYFGKEQSASLLAMGNNISRYNFASEDIVGASAVSDVGSDKSFKVKPLPGISSVQSAGANYSNKWFSGSYFFSRIRNRNESFNDKMTYLGGDRKQFTDSRSDFNALNYNHRFTSKISLSPAPAHSLIIRPVLDIQDLGDGREQRSHQENLLSDGSAKFLREKLNINNNDRFAVRAGGSLSYRYRFPKRGRTLVISASGNYYKNNYDNTSDQYTFRTESGLFDPEEADNYSSQYRDRLTEQLYGSGGVTYTDRIGKRSRLSAEYRFSANRSYGENIVRLLDKALGDYFPEPDIRQSSINSSRFITHTAGLRYNYAFRKISLTVFGGYQNTGFRGVYTMPSGGESRRGFSNFIYNVVANVPFDQENSLRLDARSRTVNPSVNTLQSVVNLANTSNIRAGNPDVDPSYIHEVGLRYIHTDRDAGSTLSVSLNYTGSSNYLCDSLVIDSPDFEVADGVLLGEGNQYVKPVNLGGYSKFYGKMTFGFPLKPLRCNMNLTSAVTLSSLPGMINADKVPVHRNWYSLGARIDSNISENLDFSVGYSGRFTQNEYSGRFGKVNNNFLTQDATAKVKWVFWLGFSVTAATNYRQYRSIDGRYNDELVLCDLYVGKRLFRDGLGEVSIGVNDILDQGIHRYSHSISASGTSDTVNSGIGRYFSIQFVYHLRTYRN</sequence>
<accession>A0A9D9HG90</accession>
<feature type="chain" id="PRO_5039072872" evidence="1">
    <location>
        <begin position="23"/>
        <end position="925"/>
    </location>
</feature>
<evidence type="ECO:0000313" key="4">
    <source>
        <dbReference type="Proteomes" id="UP000810252"/>
    </source>
</evidence>
<dbReference type="EMBL" id="JADIMQ010000086">
    <property type="protein sequence ID" value="MBO8448817.1"/>
    <property type="molecule type" value="Genomic_DNA"/>
</dbReference>
<dbReference type="SUPFAM" id="SSF56935">
    <property type="entry name" value="Porins"/>
    <property type="match status" value="1"/>
</dbReference>
<evidence type="ECO:0000313" key="3">
    <source>
        <dbReference type="EMBL" id="MBO8448817.1"/>
    </source>
</evidence>
<organism evidence="3 4">
    <name type="scientific">Candidatus Cryptobacteroides merdigallinarum</name>
    <dbReference type="NCBI Taxonomy" id="2840770"/>
    <lineage>
        <taxon>Bacteria</taxon>
        <taxon>Pseudomonadati</taxon>
        <taxon>Bacteroidota</taxon>
        <taxon>Bacteroidia</taxon>
        <taxon>Bacteroidales</taxon>
        <taxon>Candidatus Cryptobacteroides</taxon>
    </lineage>
</organism>
<dbReference type="AlphaFoldDB" id="A0A9D9HG90"/>
<gene>
    <name evidence="3" type="ORF">IAC29_06055</name>
</gene>
<dbReference type="Gene3D" id="2.60.40.1120">
    <property type="entry name" value="Carboxypeptidase-like, regulatory domain"/>
    <property type="match status" value="1"/>
</dbReference>